<dbReference type="PROSITE" id="PS51898">
    <property type="entry name" value="TYR_RECOMBINASE"/>
    <property type="match status" value="1"/>
</dbReference>
<organism evidence="3 4">
    <name type="scientific">[Eubacterium] siraeum</name>
    <dbReference type="NCBI Taxonomy" id="39492"/>
    <lineage>
        <taxon>Bacteria</taxon>
        <taxon>Bacillati</taxon>
        <taxon>Bacillota</taxon>
        <taxon>Clostridia</taxon>
        <taxon>Eubacteriales</taxon>
        <taxon>Oscillospiraceae</taxon>
        <taxon>Oscillospiraceae incertae sedis</taxon>
    </lineage>
</organism>
<feature type="domain" description="Tyr recombinase" evidence="2">
    <location>
        <begin position="1"/>
        <end position="74"/>
    </location>
</feature>
<name>A0A175A1D6_9FIRM</name>
<dbReference type="EMBL" id="CZBY01000016">
    <property type="protein sequence ID" value="CUQ89250.1"/>
    <property type="molecule type" value="Genomic_DNA"/>
</dbReference>
<keyword evidence="1" id="KW-0233">DNA recombination</keyword>
<evidence type="ECO:0000256" key="1">
    <source>
        <dbReference type="ARBA" id="ARBA00023172"/>
    </source>
</evidence>
<evidence type="ECO:0000313" key="4">
    <source>
        <dbReference type="Proteomes" id="UP000095662"/>
    </source>
</evidence>
<dbReference type="Proteomes" id="UP000095662">
    <property type="component" value="Unassembled WGS sequence"/>
</dbReference>
<protein>
    <submittedName>
        <fullName evidence="3">Tyrosine recombinase XerC</fullName>
    </submittedName>
</protein>
<dbReference type="Gene3D" id="1.10.443.10">
    <property type="entry name" value="Intergrase catalytic core"/>
    <property type="match status" value="1"/>
</dbReference>
<gene>
    <name evidence="3" type="primary">xerC_2</name>
    <name evidence="3" type="ORF">ERS852540_01878</name>
</gene>
<dbReference type="InterPro" id="IPR002104">
    <property type="entry name" value="Integrase_catalytic"/>
</dbReference>
<dbReference type="SUPFAM" id="SSF56349">
    <property type="entry name" value="DNA breaking-rejoining enzymes"/>
    <property type="match status" value="1"/>
</dbReference>
<dbReference type="AlphaFoldDB" id="A0A175A1D6"/>
<reference evidence="3 4" key="1">
    <citation type="submission" date="2015-09" db="EMBL/GenBank/DDBJ databases">
        <authorList>
            <consortium name="Pathogen Informatics"/>
        </authorList>
    </citation>
    <scope>NUCLEOTIDE SEQUENCE [LARGE SCALE GENOMIC DNA]</scope>
    <source>
        <strain evidence="3 4">2789STDY5834928</strain>
    </source>
</reference>
<dbReference type="GO" id="GO:0006310">
    <property type="term" value="P:DNA recombination"/>
    <property type="evidence" value="ECO:0007669"/>
    <property type="project" value="UniProtKB-KW"/>
</dbReference>
<dbReference type="Pfam" id="PF00589">
    <property type="entry name" value="Phage_integrase"/>
    <property type="match status" value="1"/>
</dbReference>
<sequence length="92" mass="10258">MHPDYAYHRLKTLLKQAELPLIRFHDLRHTFATHALAGGVDAKTLSGILGHTNASFTLDTYTHVTTDMQRNASAIVGSFMDEIMLEGDDTSR</sequence>
<evidence type="ECO:0000259" key="2">
    <source>
        <dbReference type="PROSITE" id="PS51898"/>
    </source>
</evidence>
<dbReference type="InterPro" id="IPR013762">
    <property type="entry name" value="Integrase-like_cat_sf"/>
</dbReference>
<proteinExistence type="predicted"/>
<dbReference type="STRING" id="39492.ERS852540_01878"/>
<dbReference type="GO" id="GO:0015074">
    <property type="term" value="P:DNA integration"/>
    <property type="evidence" value="ECO:0007669"/>
    <property type="project" value="InterPro"/>
</dbReference>
<dbReference type="InterPro" id="IPR011010">
    <property type="entry name" value="DNA_brk_join_enz"/>
</dbReference>
<accession>A0A175A1D6</accession>
<evidence type="ECO:0000313" key="3">
    <source>
        <dbReference type="EMBL" id="CUQ89250.1"/>
    </source>
</evidence>
<dbReference type="GO" id="GO:0003677">
    <property type="term" value="F:DNA binding"/>
    <property type="evidence" value="ECO:0007669"/>
    <property type="project" value="InterPro"/>
</dbReference>